<dbReference type="EMBL" id="JALGBI010000001">
    <property type="protein sequence ID" value="MCJ0763946.1"/>
    <property type="molecule type" value="Genomic_DNA"/>
</dbReference>
<dbReference type="SUPFAM" id="SSF89082">
    <property type="entry name" value="Antibiotic binding domain of TipA-like multidrug resistance regulators"/>
    <property type="match status" value="1"/>
</dbReference>
<dbReference type="PRINTS" id="PR00040">
    <property type="entry name" value="HTHMERR"/>
</dbReference>
<dbReference type="InterPro" id="IPR036244">
    <property type="entry name" value="TipA-like_antibiotic-bd"/>
</dbReference>
<feature type="domain" description="HTH merR-type" evidence="5">
    <location>
        <begin position="2"/>
        <end position="71"/>
    </location>
</feature>
<keyword evidence="4" id="KW-0804">Transcription</keyword>
<evidence type="ECO:0000256" key="3">
    <source>
        <dbReference type="ARBA" id="ARBA00023125"/>
    </source>
</evidence>
<keyword evidence="2" id="KW-0805">Transcription regulation</keyword>
<dbReference type="InterPro" id="IPR009061">
    <property type="entry name" value="DNA-bd_dom_put_sf"/>
</dbReference>
<evidence type="ECO:0000313" key="6">
    <source>
        <dbReference type="EMBL" id="MCJ0763946.1"/>
    </source>
</evidence>
<evidence type="ECO:0000256" key="4">
    <source>
        <dbReference type="ARBA" id="ARBA00023163"/>
    </source>
</evidence>
<dbReference type="Proteomes" id="UP001139447">
    <property type="component" value="Unassembled WGS sequence"/>
</dbReference>
<dbReference type="Gene3D" id="1.10.490.50">
    <property type="entry name" value="Antibiotic binding domain of TipA-like multidrug resistance regulators"/>
    <property type="match status" value="1"/>
</dbReference>
<dbReference type="SMART" id="SM00422">
    <property type="entry name" value="HTH_MERR"/>
    <property type="match status" value="1"/>
</dbReference>
<dbReference type="GO" id="GO:0003700">
    <property type="term" value="F:DNA-binding transcription factor activity"/>
    <property type="evidence" value="ECO:0007669"/>
    <property type="project" value="InterPro"/>
</dbReference>
<comment type="caution">
    <text evidence="6">The sequence shown here is derived from an EMBL/GenBank/DDBJ whole genome shotgun (WGS) entry which is preliminary data.</text>
</comment>
<keyword evidence="7" id="KW-1185">Reference proteome</keyword>
<organism evidence="6 7">
    <name type="scientific">Variovorax terrae</name>
    <dbReference type="NCBI Taxonomy" id="2923278"/>
    <lineage>
        <taxon>Bacteria</taxon>
        <taxon>Pseudomonadati</taxon>
        <taxon>Pseudomonadota</taxon>
        <taxon>Betaproteobacteria</taxon>
        <taxon>Burkholderiales</taxon>
        <taxon>Comamonadaceae</taxon>
        <taxon>Variovorax</taxon>
    </lineage>
</organism>
<dbReference type="InterPro" id="IPR047057">
    <property type="entry name" value="MerR_fam"/>
</dbReference>
<dbReference type="GO" id="GO:0003677">
    <property type="term" value="F:DNA binding"/>
    <property type="evidence" value="ECO:0007669"/>
    <property type="project" value="UniProtKB-KW"/>
</dbReference>
<gene>
    <name evidence="6" type="ORF">MMF98_12090</name>
</gene>
<dbReference type="PROSITE" id="PS00552">
    <property type="entry name" value="HTH_MERR_1"/>
    <property type="match status" value="1"/>
</dbReference>
<sequence>MLLKVGELARRTGLTVRTLHHYDEIGLLKPSGRSGAGYRLYSREDVQRLHGIQALRHLGLPLHDIAQLLAGEGAQPDRIIAQQIHALDQQIVQATELRGRLALMRDGLVAGAEPDMGNWLETLGLMATFGKYFSAAELKQVFENWKRIEAEWVPLMAQVREAMDQGLAPQTPQVQRLAYRWMSLVLHWMDGDLELLHRWGHMYRQEPSAHGRHHGPPGDMFEFVETAIKLRMALLEKYVTPAQLRRLAHVSIAQWEALENRVTGLLHDGVPPGSPPGQAAVQQWSDLMDQLTRHDPVLRSKLLAASANEPLLRAGSPLSAAVRDYLQQGLPAA</sequence>
<evidence type="ECO:0000259" key="5">
    <source>
        <dbReference type="PROSITE" id="PS50937"/>
    </source>
</evidence>
<dbReference type="Gene3D" id="1.10.1660.10">
    <property type="match status" value="1"/>
</dbReference>
<dbReference type="RefSeq" id="WP_243306520.1">
    <property type="nucleotide sequence ID" value="NZ_JALGBI010000001.1"/>
</dbReference>
<reference evidence="6" key="1">
    <citation type="submission" date="2022-03" db="EMBL/GenBank/DDBJ databases">
        <authorList>
            <person name="Woo C.Y."/>
        </authorList>
    </citation>
    <scope>NUCLEOTIDE SEQUENCE</scope>
    <source>
        <strain evidence="6">CYS-02</strain>
    </source>
</reference>
<dbReference type="Pfam" id="PF13411">
    <property type="entry name" value="MerR_1"/>
    <property type="match status" value="1"/>
</dbReference>
<dbReference type="AlphaFoldDB" id="A0A9X1VU82"/>
<evidence type="ECO:0000313" key="7">
    <source>
        <dbReference type="Proteomes" id="UP001139447"/>
    </source>
</evidence>
<accession>A0A9X1VU82</accession>
<evidence type="ECO:0000256" key="1">
    <source>
        <dbReference type="ARBA" id="ARBA00022491"/>
    </source>
</evidence>
<name>A0A9X1VU82_9BURK</name>
<proteinExistence type="predicted"/>
<protein>
    <submittedName>
        <fullName evidence="6">MerR family transcriptional regulator</fullName>
    </submittedName>
</protein>
<dbReference type="InterPro" id="IPR012925">
    <property type="entry name" value="TipAS_dom"/>
</dbReference>
<evidence type="ECO:0000256" key="2">
    <source>
        <dbReference type="ARBA" id="ARBA00023015"/>
    </source>
</evidence>
<dbReference type="SUPFAM" id="SSF46955">
    <property type="entry name" value="Putative DNA-binding domain"/>
    <property type="match status" value="1"/>
</dbReference>
<dbReference type="PANTHER" id="PTHR30204">
    <property type="entry name" value="REDOX-CYCLING DRUG-SENSING TRANSCRIPTIONAL ACTIVATOR SOXR"/>
    <property type="match status" value="1"/>
</dbReference>
<dbReference type="PROSITE" id="PS50937">
    <property type="entry name" value="HTH_MERR_2"/>
    <property type="match status" value="1"/>
</dbReference>
<keyword evidence="1" id="KW-0678">Repressor</keyword>
<dbReference type="PANTHER" id="PTHR30204:SF69">
    <property type="entry name" value="MERR-FAMILY TRANSCRIPTIONAL REGULATOR"/>
    <property type="match status" value="1"/>
</dbReference>
<dbReference type="Pfam" id="PF07739">
    <property type="entry name" value="TipAS"/>
    <property type="match status" value="1"/>
</dbReference>
<dbReference type="InterPro" id="IPR000551">
    <property type="entry name" value="MerR-type_HTH_dom"/>
</dbReference>
<keyword evidence="3" id="KW-0238">DNA-binding</keyword>